<proteinExistence type="predicted"/>
<feature type="compositionally biased region" description="Basic and acidic residues" evidence="2">
    <location>
        <begin position="191"/>
        <end position="216"/>
    </location>
</feature>
<organism evidence="3 4">
    <name type="scientific">Phtheirospermum japonicum</name>
    <dbReference type="NCBI Taxonomy" id="374723"/>
    <lineage>
        <taxon>Eukaryota</taxon>
        <taxon>Viridiplantae</taxon>
        <taxon>Streptophyta</taxon>
        <taxon>Embryophyta</taxon>
        <taxon>Tracheophyta</taxon>
        <taxon>Spermatophyta</taxon>
        <taxon>Magnoliopsida</taxon>
        <taxon>eudicotyledons</taxon>
        <taxon>Gunneridae</taxon>
        <taxon>Pentapetalae</taxon>
        <taxon>asterids</taxon>
        <taxon>lamiids</taxon>
        <taxon>Lamiales</taxon>
        <taxon>Orobanchaceae</taxon>
        <taxon>Orobanchaceae incertae sedis</taxon>
        <taxon>Phtheirospermum</taxon>
    </lineage>
</organism>
<comment type="caution">
    <text evidence="3">The sequence shown here is derived from an EMBL/GenBank/DDBJ whole genome shotgun (WGS) entry which is preliminary data.</text>
</comment>
<feature type="region of interest" description="Disordered" evidence="2">
    <location>
        <begin position="33"/>
        <end position="52"/>
    </location>
</feature>
<protein>
    <submittedName>
        <fullName evidence="3">Psbb mRNA maturation factor mbb1 chloroplastic</fullName>
    </submittedName>
</protein>
<accession>A0A830D2A9</accession>
<dbReference type="InterPro" id="IPR003107">
    <property type="entry name" value="HAT"/>
</dbReference>
<dbReference type="SMART" id="SM00028">
    <property type="entry name" value="TPR"/>
    <property type="match status" value="6"/>
</dbReference>
<dbReference type="Proteomes" id="UP000653305">
    <property type="component" value="Unassembled WGS sequence"/>
</dbReference>
<dbReference type="PANTHER" id="PTHR44917">
    <property type="entry name" value="PROTEIN HIGH CHLOROPHYLL FLUORESCENT 107"/>
    <property type="match status" value="1"/>
</dbReference>
<dbReference type="InterPro" id="IPR044624">
    <property type="entry name" value="Mbb1-like"/>
</dbReference>
<evidence type="ECO:0000313" key="4">
    <source>
        <dbReference type="Proteomes" id="UP000653305"/>
    </source>
</evidence>
<dbReference type="Gene3D" id="1.25.40.10">
    <property type="entry name" value="Tetratricopeptide repeat domain"/>
    <property type="match status" value="1"/>
</dbReference>
<feature type="compositionally biased region" description="Basic and acidic residues" evidence="2">
    <location>
        <begin position="766"/>
        <end position="775"/>
    </location>
</feature>
<evidence type="ECO:0000313" key="3">
    <source>
        <dbReference type="EMBL" id="GFQ05370.1"/>
    </source>
</evidence>
<keyword evidence="1" id="KW-0802">TPR repeat</keyword>
<feature type="compositionally biased region" description="Low complexity" evidence="2">
    <location>
        <begin position="221"/>
        <end position="240"/>
    </location>
</feature>
<feature type="region of interest" description="Disordered" evidence="2">
    <location>
        <begin position="180"/>
        <end position="280"/>
    </location>
</feature>
<evidence type="ECO:0000256" key="2">
    <source>
        <dbReference type="SAM" id="MobiDB-lite"/>
    </source>
</evidence>
<dbReference type="GO" id="GO:0003729">
    <property type="term" value="F:mRNA binding"/>
    <property type="evidence" value="ECO:0007669"/>
    <property type="project" value="InterPro"/>
</dbReference>
<evidence type="ECO:0000256" key="1">
    <source>
        <dbReference type="PROSITE-ProRule" id="PRU00339"/>
    </source>
</evidence>
<reference evidence="3" key="1">
    <citation type="submission" date="2020-07" db="EMBL/GenBank/DDBJ databases">
        <title>Ethylene signaling mediates host invasion by parasitic plants.</title>
        <authorList>
            <person name="Yoshida S."/>
        </authorList>
    </citation>
    <scope>NUCLEOTIDE SEQUENCE</scope>
    <source>
        <strain evidence="3">Okayama</strain>
    </source>
</reference>
<dbReference type="SUPFAM" id="SSF48452">
    <property type="entry name" value="TPR-like"/>
    <property type="match status" value="1"/>
</dbReference>
<keyword evidence="4" id="KW-1185">Reference proteome</keyword>
<feature type="region of interest" description="Disordered" evidence="2">
    <location>
        <begin position="750"/>
        <end position="775"/>
    </location>
</feature>
<dbReference type="OrthoDB" id="541719at2759"/>
<dbReference type="GO" id="GO:0006397">
    <property type="term" value="P:mRNA processing"/>
    <property type="evidence" value="ECO:0007669"/>
    <property type="project" value="InterPro"/>
</dbReference>
<dbReference type="PANTHER" id="PTHR44917:SF1">
    <property type="entry name" value="PROTEIN HIGH CHLOROPHYLL FLUORESCENT 107"/>
    <property type="match status" value="1"/>
</dbReference>
<name>A0A830D2A9_9LAMI</name>
<dbReference type="AlphaFoldDB" id="A0A830D2A9"/>
<gene>
    <name evidence="3" type="ORF">PHJA_002681100</name>
</gene>
<dbReference type="InterPro" id="IPR011990">
    <property type="entry name" value="TPR-like_helical_dom_sf"/>
</dbReference>
<dbReference type="SMART" id="SM00386">
    <property type="entry name" value="HAT"/>
    <property type="match status" value="5"/>
</dbReference>
<feature type="repeat" description="TPR" evidence="1">
    <location>
        <begin position="995"/>
        <end position="1028"/>
    </location>
</feature>
<dbReference type="GO" id="GO:0003727">
    <property type="term" value="F:single-stranded RNA binding"/>
    <property type="evidence" value="ECO:0007669"/>
    <property type="project" value="TreeGrafter"/>
</dbReference>
<dbReference type="GO" id="GO:0006417">
    <property type="term" value="P:regulation of translation"/>
    <property type="evidence" value="ECO:0007669"/>
    <property type="project" value="TreeGrafter"/>
</dbReference>
<dbReference type="PROSITE" id="PS50005">
    <property type="entry name" value="TPR"/>
    <property type="match status" value="1"/>
</dbReference>
<dbReference type="GO" id="GO:0009507">
    <property type="term" value="C:chloroplast"/>
    <property type="evidence" value="ECO:0007669"/>
    <property type="project" value="TreeGrafter"/>
</dbReference>
<sequence length="1225" mass="141053">MEEFEDDDFSDLYADVEVQASLALRALHRLTDIPPGADENLDNASQGDVKNGDGFSGAEIAKVNCGFYEHVAGGEGERGGLTKLPMEDGDVCDCVDGNKQRIDGACGNTDRNVEFGAVNMKRHGTEKNLKYDSFDSEKRRVGKGKDTDLCFRRADEDNRPIYDGGKIAFERDSSHARAYKSVQISDSDSAEDSRHIASECDSDRTPKRIETSDYKNRRNTSSVSNSEPSSVGPESSSQSGRTHRDPSSSRYPSPYASLSDDDIGKIRARSKKNSSRNLSYEKPFRKDMNQHKKYNDTLDRKTCLTDDDVSYVSDVRRRKMRNFASNEKDFRRDGRGMSERRVTLKKCCETGYEAPEDEWYHNRRRHVMGNSDHLRKEIPKYPSAVGTRGARFSNRGDYGKYRRFVPHGDRNRYQVDRRYDRNIARDRREMESFEIGKRRRGNNFLDCSHELRYSETCGVRERDMRCSWKKTDIENGHYVRRRNYQKSTNAYVMNGNMKGHHDRDRFVMRRHHQQFKVLRSRGEVYKHGHHSEGQSRHFEIIYRNHTTDDDVDRYAFGHVAEHIDEREVGKHRFNTIREDHSNRFDECHKFIQPHSYRDSFDPRMGITEGGKLWQCTQQRMPDAATDKYYGRHDDDDIIWNDNQKRKYFGDSDGYKTDGFTLSNNICHDAFSENQKDEFLDIEEGQVTAEEIYEDPLKCGIAYDDVKSNGIGDGKIREIMAKMEKRRARFMEPVRSIRDFERISDKLLDLDVETDKEKPQNTTSQTKGDEMDGGDRFDEEIMNAKKSLEELLVVRRPIMEFSNEEDEEEDKGELSNKLNEIVPSSGIDDGLSRFAKKMPIFEPKIVKSSSGEKPLLVNLDLALYKAKILARNYRYGEAEEILRKCINYWPEDGRSYVALGKSLSKQSKMKEARAVYEKGCQATQGENSYVWQCWAVLENKMGNTRRARELFDAATVADRKHIAAWHGWAVLEMKQGNIKKARNLLGKGLKFCGGNEYIYQTLALLEVRAKRYEEARYLFKQATKCNPKSCASWLKAVQASPKNRFAWHVWGVFEANLGNVDLARKLLKVGHAVNPRDPVLLQSLALLEYKYSAANLARVLFRRASELDPRHQPVWIRTEIVDDASWVMGFLDIIDPAIDSIKRLLNIGNDKRGEDEQLREFSTDYEIGNTTASGSGFKLDRFILEKLSLDPSKLDVQLGPLKTSKSATNNIWRSENNKNATAAPKL</sequence>
<dbReference type="InterPro" id="IPR019734">
    <property type="entry name" value="TPR_rpt"/>
</dbReference>
<dbReference type="EMBL" id="BMAC01001054">
    <property type="protein sequence ID" value="GFQ05370.1"/>
    <property type="molecule type" value="Genomic_DNA"/>
</dbReference>
<feature type="compositionally biased region" description="Low complexity" evidence="2">
    <location>
        <begin position="248"/>
        <end position="258"/>
    </location>
</feature>